<dbReference type="Pfam" id="PF18879">
    <property type="entry name" value="EspA_EspE"/>
    <property type="match status" value="1"/>
</dbReference>
<feature type="compositionally biased region" description="Low complexity" evidence="1">
    <location>
        <begin position="246"/>
        <end position="255"/>
    </location>
</feature>
<organism evidence="3 4">
    <name type="scientific">Mycolicibacterium mageritense</name>
    <name type="common">Mycobacterium mageritense</name>
    <dbReference type="NCBI Taxonomy" id="53462"/>
    <lineage>
        <taxon>Bacteria</taxon>
        <taxon>Bacillati</taxon>
        <taxon>Actinomycetota</taxon>
        <taxon>Actinomycetes</taxon>
        <taxon>Mycobacteriales</taxon>
        <taxon>Mycobacteriaceae</taxon>
        <taxon>Mycolicibacterium</taxon>
    </lineage>
</organism>
<dbReference type="EMBL" id="AP027452">
    <property type="protein sequence ID" value="BDY28378.1"/>
    <property type="molecule type" value="Genomic_DNA"/>
</dbReference>
<evidence type="ECO:0000313" key="4">
    <source>
        <dbReference type="Proteomes" id="UP001241092"/>
    </source>
</evidence>
<feature type="region of interest" description="Disordered" evidence="1">
    <location>
        <begin position="200"/>
        <end position="259"/>
    </location>
</feature>
<dbReference type="AlphaFoldDB" id="A0AAI8XN32"/>
<feature type="domain" description="ESX-1 secretion-associated protein EspA/EspE-like" evidence="2">
    <location>
        <begin position="45"/>
        <end position="127"/>
    </location>
</feature>
<name>A0AAI8XN32_MYCME</name>
<accession>A0AAI8XN32</accession>
<reference evidence="3" key="1">
    <citation type="submission" date="2023-03" db="EMBL/GenBank/DDBJ databases">
        <title>Draft genome sequence of a Mycolicibacterium mageritense strain H4_3_1 isolated from a hybrid biological-inorganic system reactor.</title>
        <authorList>
            <person name="Feng X."/>
            <person name="Kazama D."/>
            <person name="Sato K."/>
            <person name="Kobayashi H."/>
        </authorList>
    </citation>
    <scope>NUCLEOTIDE SEQUENCE</scope>
    <source>
        <strain evidence="3">H4_3_1</strain>
    </source>
</reference>
<feature type="compositionally biased region" description="Basic and acidic residues" evidence="1">
    <location>
        <begin position="323"/>
        <end position="356"/>
    </location>
</feature>
<protein>
    <recommendedName>
        <fullName evidence="2">ESX-1 secretion-associated protein EspA/EspE-like domain-containing protein</fullName>
    </recommendedName>
</protein>
<feature type="compositionally biased region" description="Acidic residues" evidence="1">
    <location>
        <begin position="200"/>
        <end position="211"/>
    </location>
</feature>
<feature type="region of interest" description="Disordered" evidence="1">
    <location>
        <begin position="305"/>
        <end position="419"/>
    </location>
</feature>
<dbReference type="Proteomes" id="UP001241092">
    <property type="component" value="Chromosome"/>
</dbReference>
<sequence length="419" mass="41195">MVLAGEIAGGGKGVTGSVTGHTAPSAESPIVAAGLHVIENMRLTTGLGDPETGEGFGAGADRLDAAGAILSDAFPAADWDGGASGTYADRNHGQLGRTRAIIAADRIVASVLARESGQIAATRRDLDGQADWLTDMGVVTTSLAGIPDGGSAKTAAEIAMVTKALGNSTDHLLTMQGNADANATELQTAVRQYLAVADEFGEPDEDPDDEVGAPRAGEPAAPPAAGPAPGSVPRQGQGAPVPPSAMPSEAAPASPAGGGAEVAGMVSGLIGAILAPIGGILGGITQGAAQALQMATQAATQAVQGATESGGLTPDPAALDAGAEEKRERAAREEPHKAPDEDKPHGEETAPQDPEKPAGNGGDAGGANAPTGETARVPDDPAKTLPPDLSAGSIAGAGWSPGQMLEDFGTGSAARSRRG</sequence>
<dbReference type="InterPro" id="IPR043796">
    <property type="entry name" value="ESX-1_EspA/EspE-like"/>
</dbReference>
<evidence type="ECO:0000259" key="2">
    <source>
        <dbReference type="Pfam" id="PF18879"/>
    </source>
</evidence>
<evidence type="ECO:0000256" key="1">
    <source>
        <dbReference type="SAM" id="MobiDB-lite"/>
    </source>
</evidence>
<proteinExistence type="predicted"/>
<evidence type="ECO:0000313" key="3">
    <source>
        <dbReference type="EMBL" id="BDY28378.1"/>
    </source>
</evidence>
<gene>
    <name evidence="3" type="ORF">hbim_02312</name>
</gene>